<dbReference type="PANTHER" id="PTHR30627:SF2">
    <property type="entry name" value="PEPTIDOGLYCAN D,D-TRANSPEPTIDASE MRDA"/>
    <property type="match status" value="1"/>
</dbReference>
<dbReference type="AlphaFoldDB" id="A0A395M1U5"/>
<keyword evidence="7 14" id="KW-0812">Transmembrane</keyword>
<dbReference type="InterPro" id="IPR036138">
    <property type="entry name" value="PBP_dimer_sf"/>
</dbReference>
<dbReference type="GO" id="GO:0006508">
    <property type="term" value="P:proteolysis"/>
    <property type="evidence" value="ECO:0007669"/>
    <property type="project" value="UniProtKB-KW"/>
</dbReference>
<dbReference type="GO" id="GO:0008360">
    <property type="term" value="P:regulation of cell shape"/>
    <property type="evidence" value="ECO:0007669"/>
    <property type="project" value="UniProtKB-KW"/>
</dbReference>
<proteinExistence type="predicted"/>
<evidence type="ECO:0000313" key="17">
    <source>
        <dbReference type="EMBL" id="RFM24188.1"/>
    </source>
</evidence>
<reference evidence="17 18" key="1">
    <citation type="journal article" date="2011" name="ISME J.">
        <title>Community ecology of hot spring cyanobacterial mats: predominant populations and their functional potential.</title>
        <authorList>
            <person name="Klatt C.G."/>
            <person name="Wood J.M."/>
            <person name="Rusch D.B."/>
            <person name="Bateson M.M."/>
            <person name="Hamamura N."/>
            <person name="Heidelberg J.F."/>
            <person name="Grossman A.R."/>
            <person name="Bhaya D."/>
            <person name="Cohan F.M."/>
            <person name="Kuhl M."/>
            <person name="Bryant D.A."/>
            <person name="Ward D.M."/>
        </authorList>
    </citation>
    <scope>NUCLEOTIDE SEQUENCE [LARGE SCALE GENOMIC DNA]</scope>
    <source>
        <strain evidence="17">OS</strain>
    </source>
</reference>
<evidence type="ECO:0000256" key="13">
    <source>
        <dbReference type="ARBA" id="ARBA00023316"/>
    </source>
</evidence>
<keyword evidence="3" id="KW-1003">Cell membrane</keyword>
<feature type="domain" description="Penicillin-binding protein transpeptidase" evidence="15">
    <location>
        <begin position="258"/>
        <end position="580"/>
    </location>
</feature>
<dbReference type="Gene3D" id="3.40.710.10">
    <property type="entry name" value="DD-peptidase/beta-lactamase superfamily"/>
    <property type="match status" value="1"/>
</dbReference>
<evidence type="ECO:0000256" key="9">
    <source>
        <dbReference type="ARBA" id="ARBA00022960"/>
    </source>
</evidence>
<keyword evidence="10" id="KW-0573">Peptidoglycan synthesis</keyword>
<sequence length="601" mass="66461">MREKTISPLVYGALSLVFAVLLGRLFYLQVISSETFGQISSQNSVRKIPVDASRGTIYDRNGIPIVENQPQYSVQVIPAEFDKSKIPQIAWLLGVSEQFLHEKLKEAESYSRYAPTRILRDIRLEALLRLEEHLWQLPGIDVVIENKRKYPRKDFRASHVLGYTKFISKQMLEKLPKDIYARDDIIGYAGLEKTYENYLRGQRGYKLMIVNSLGKQVAEYEGGSQHIPAQRGGDLWLTIDASLQAVAESLLTATGKSGSIVALNPQNGEILAITSKPDYDPALLEGSTDAATWTALTKDPKNPLFNRTTQTRYPPGSTFKMISAIAALEEKIITPSTVFGCSGHFKFGDKVFLCHRGKGHGGLDVTRAIQHSCNSFFYQLVLRVGLDRWAKYSAMFGFGEKTGLDIADEQTPPLPTREYFNKRYGPYKVGWHDGFLVNLGIGQGDIGATPIQMARYVAALANAGTLVQPHLLKAYRDKHTGEIKTPTFESKTLPISKSTFDIVRNGMRLCVSDGTGRAAQIDGIEVAGKTGTAQNPHGDDHAWFIGFAPYHNPTIAVCVLVENAGFGGQVAAPIAGKVMEYYLKHLQPASRANADMAETPR</sequence>
<keyword evidence="5" id="KW-0121">Carboxypeptidase</keyword>
<evidence type="ECO:0000256" key="12">
    <source>
        <dbReference type="ARBA" id="ARBA00023136"/>
    </source>
</evidence>
<dbReference type="SUPFAM" id="SSF56601">
    <property type="entry name" value="beta-lactamase/transpeptidase-like"/>
    <property type="match status" value="1"/>
</dbReference>
<evidence type="ECO:0000256" key="10">
    <source>
        <dbReference type="ARBA" id="ARBA00022984"/>
    </source>
</evidence>
<dbReference type="GO" id="GO:0005886">
    <property type="term" value="C:plasma membrane"/>
    <property type="evidence" value="ECO:0007669"/>
    <property type="project" value="UniProtKB-SubCell"/>
</dbReference>
<evidence type="ECO:0000256" key="6">
    <source>
        <dbReference type="ARBA" id="ARBA00022670"/>
    </source>
</evidence>
<accession>A0A395M1U5</accession>
<dbReference type="GO" id="GO:0071555">
    <property type="term" value="P:cell wall organization"/>
    <property type="evidence" value="ECO:0007669"/>
    <property type="project" value="UniProtKB-KW"/>
</dbReference>
<evidence type="ECO:0000313" key="18">
    <source>
        <dbReference type="Proteomes" id="UP000266389"/>
    </source>
</evidence>
<feature type="transmembrane region" description="Helical" evidence="14">
    <location>
        <begin position="9"/>
        <end position="27"/>
    </location>
</feature>
<dbReference type="Pfam" id="PF03717">
    <property type="entry name" value="PBP_dimer"/>
    <property type="match status" value="1"/>
</dbReference>
<gene>
    <name evidence="17" type="primary">mrdA</name>
    <name evidence="17" type="ORF">D0433_06875</name>
</gene>
<feature type="domain" description="Penicillin-binding protein dimerisation" evidence="16">
    <location>
        <begin position="50"/>
        <end position="219"/>
    </location>
</feature>
<dbReference type="InterPro" id="IPR005311">
    <property type="entry name" value="PBP_dimer"/>
</dbReference>
<keyword evidence="13" id="KW-0961">Cell wall biogenesis/degradation</keyword>
<evidence type="ECO:0000256" key="14">
    <source>
        <dbReference type="SAM" id="Phobius"/>
    </source>
</evidence>
<keyword evidence="12 14" id="KW-0472">Membrane</keyword>
<dbReference type="GO" id="GO:0009002">
    <property type="term" value="F:serine-type D-Ala-D-Ala carboxypeptidase activity"/>
    <property type="evidence" value="ECO:0007669"/>
    <property type="project" value="InterPro"/>
</dbReference>
<keyword evidence="8" id="KW-0378">Hydrolase</keyword>
<dbReference type="Pfam" id="PF00905">
    <property type="entry name" value="Transpeptidase"/>
    <property type="match status" value="1"/>
</dbReference>
<dbReference type="InterPro" id="IPR001460">
    <property type="entry name" value="PCN-bd_Tpept"/>
</dbReference>
<dbReference type="GO" id="GO:0009252">
    <property type="term" value="P:peptidoglycan biosynthetic process"/>
    <property type="evidence" value="ECO:0007669"/>
    <property type="project" value="UniProtKB-KW"/>
</dbReference>
<comment type="caution">
    <text evidence="17">The sequence shown here is derived from an EMBL/GenBank/DDBJ whole genome shotgun (WGS) entry which is preliminary data.</text>
</comment>
<dbReference type="FunFam" id="3.40.710.10:FF:000024">
    <property type="entry name" value="Penicillin-binding protein 2"/>
    <property type="match status" value="1"/>
</dbReference>
<dbReference type="InterPro" id="IPR050515">
    <property type="entry name" value="Beta-lactam/transpept"/>
</dbReference>
<evidence type="ECO:0000256" key="11">
    <source>
        <dbReference type="ARBA" id="ARBA00022989"/>
    </source>
</evidence>
<evidence type="ECO:0000259" key="15">
    <source>
        <dbReference type="Pfam" id="PF00905"/>
    </source>
</evidence>
<dbReference type="Gene3D" id="3.90.1310.10">
    <property type="entry name" value="Penicillin-binding protein 2a (Domain 2)"/>
    <property type="match status" value="1"/>
</dbReference>
<evidence type="ECO:0000256" key="2">
    <source>
        <dbReference type="ARBA" id="ARBA00004236"/>
    </source>
</evidence>
<organism evidence="17 18">
    <name type="scientific">Candidatus Thermochlorobacter aerophilus</name>
    <dbReference type="NCBI Taxonomy" id="1868324"/>
    <lineage>
        <taxon>Bacteria</taxon>
        <taxon>Pseudomonadati</taxon>
        <taxon>Chlorobiota</taxon>
        <taxon>Chlorobiia</taxon>
        <taxon>Chlorobiales</taxon>
        <taxon>Candidatus Thermochlorobacteriaceae</taxon>
        <taxon>Candidatus Thermochlorobacter</taxon>
    </lineage>
</organism>
<evidence type="ECO:0000256" key="8">
    <source>
        <dbReference type="ARBA" id="ARBA00022801"/>
    </source>
</evidence>
<comment type="subcellular location">
    <subcellularLocation>
        <location evidence="2">Cell membrane</location>
    </subcellularLocation>
    <subcellularLocation>
        <location evidence="1">Membrane</location>
        <topology evidence="1">Single-pass membrane protein</topology>
    </subcellularLocation>
</comment>
<keyword evidence="9" id="KW-0133">Cell shape</keyword>
<keyword evidence="4" id="KW-0997">Cell inner membrane</keyword>
<keyword evidence="6" id="KW-0645">Protease</keyword>
<keyword evidence="11 14" id="KW-1133">Transmembrane helix</keyword>
<name>A0A395M1U5_9BACT</name>
<dbReference type="Gene3D" id="3.30.1390.30">
    <property type="entry name" value="Penicillin-binding protein 2a, domain 3"/>
    <property type="match status" value="1"/>
</dbReference>
<evidence type="ECO:0000256" key="4">
    <source>
        <dbReference type="ARBA" id="ARBA00022519"/>
    </source>
</evidence>
<evidence type="ECO:0000256" key="1">
    <source>
        <dbReference type="ARBA" id="ARBA00004167"/>
    </source>
</evidence>
<evidence type="ECO:0000256" key="5">
    <source>
        <dbReference type="ARBA" id="ARBA00022645"/>
    </source>
</evidence>
<dbReference type="EMBL" id="PHFL01000045">
    <property type="protein sequence ID" value="RFM24188.1"/>
    <property type="molecule type" value="Genomic_DNA"/>
</dbReference>
<dbReference type="GO" id="GO:0008658">
    <property type="term" value="F:penicillin binding"/>
    <property type="evidence" value="ECO:0007669"/>
    <property type="project" value="InterPro"/>
</dbReference>
<protein>
    <submittedName>
        <fullName evidence="17">Penicillin-binding protein 2</fullName>
    </submittedName>
</protein>
<evidence type="ECO:0000259" key="16">
    <source>
        <dbReference type="Pfam" id="PF03717"/>
    </source>
</evidence>
<dbReference type="SUPFAM" id="SSF56519">
    <property type="entry name" value="Penicillin binding protein dimerisation domain"/>
    <property type="match status" value="1"/>
</dbReference>
<dbReference type="NCBIfam" id="TIGR03423">
    <property type="entry name" value="pbp2_mrdA"/>
    <property type="match status" value="1"/>
</dbReference>
<dbReference type="GO" id="GO:0071972">
    <property type="term" value="F:peptidoglycan L,D-transpeptidase activity"/>
    <property type="evidence" value="ECO:0007669"/>
    <property type="project" value="TreeGrafter"/>
</dbReference>
<evidence type="ECO:0000256" key="7">
    <source>
        <dbReference type="ARBA" id="ARBA00022692"/>
    </source>
</evidence>
<dbReference type="InterPro" id="IPR012338">
    <property type="entry name" value="Beta-lactam/transpept-like"/>
</dbReference>
<dbReference type="PANTHER" id="PTHR30627">
    <property type="entry name" value="PEPTIDOGLYCAN D,D-TRANSPEPTIDASE"/>
    <property type="match status" value="1"/>
</dbReference>
<dbReference type="InterPro" id="IPR017790">
    <property type="entry name" value="Penicillin-binding_protein_2"/>
</dbReference>
<evidence type="ECO:0000256" key="3">
    <source>
        <dbReference type="ARBA" id="ARBA00022475"/>
    </source>
</evidence>
<dbReference type="Proteomes" id="UP000266389">
    <property type="component" value="Unassembled WGS sequence"/>
</dbReference>